<evidence type="ECO:0000313" key="4">
    <source>
        <dbReference type="Proteomes" id="UP001484097"/>
    </source>
</evidence>
<organism evidence="3 4">
    <name type="scientific">Citricoccus nitrophenolicus</name>
    <dbReference type="NCBI Taxonomy" id="863575"/>
    <lineage>
        <taxon>Bacteria</taxon>
        <taxon>Bacillati</taxon>
        <taxon>Actinomycetota</taxon>
        <taxon>Actinomycetes</taxon>
        <taxon>Micrococcales</taxon>
        <taxon>Micrococcaceae</taxon>
        <taxon>Citricoccus</taxon>
    </lineage>
</organism>
<feature type="region of interest" description="Disordered" evidence="1">
    <location>
        <begin position="1"/>
        <end position="35"/>
    </location>
</feature>
<gene>
    <name evidence="3" type="ORF">ABDK96_03470</name>
</gene>
<keyword evidence="2" id="KW-1133">Transmembrane helix</keyword>
<dbReference type="InterPro" id="IPR021257">
    <property type="entry name" value="DUF2809"/>
</dbReference>
<evidence type="ECO:0000256" key="2">
    <source>
        <dbReference type="SAM" id="Phobius"/>
    </source>
</evidence>
<feature type="transmembrane region" description="Helical" evidence="2">
    <location>
        <begin position="134"/>
        <end position="152"/>
    </location>
</feature>
<feature type="transmembrane region" description="Helical" evidence="2">
    <location>
        <begin position="64"/>
        <end position="83"/>
    </location>
</feature>
<evidence type="ECO:0000313" key="3">
    <source>
        <dbReference type="EMBL" id="MEO9246734.1"/>
    </source>
</evidence>
<dbReference type="Proteomes" id="UP001484097">
    <property type="component" value="Unassembled WGS sequence"/>
</dbReference>
<keyword evidence="2" id="KW-0472">Membrane</keyword>
<keyword evidence="2" id="KW-0812">Transmembrane</keyword>
<sequence>MNSASSSSSSSSTVRPPAAPPGAGRSAEVRDRRRPRRPALAAAAVATVGLGLGVRSLAEGAWTGPTGDALYAVLVYLIVAWCAPRRAPRVVAGVAVVLCWLIELFQLTGLPLALSEEWWPARLVLGTGFAWVDLLSYAAGGAMAGAVDALLGRRLRVR</sequence>
<dbReference type="RefSeq" id="WP_347918984.1">
    <property type="nucleotide sequence ID" value="NZ_JBDXMX010000001.1"/>
</dbReference>
<feature type="transmembrane region" description="Helical" evidence="2">
    <location>
        <begin position="39"/>
        <end position="58"/>
    </location>
</feature>
<proteinExistence type="predicted"/>
<feature type="transmembrane region" description="Helical" evidence="2">
    <location>
        <begin position="90"/>
        <end position="114"/>
    </location>
</feature>
<keyword evidence="4" id="KW-1185">Reference proteome</keyword>
<dbReference type="Pfam" id="PF10990">
    <property type="entry name" value="DUF2809"/>
    <property type="match status" value="1"/>
</dbReference>
<reference evidence="3 4" key="1">
    <citation type="submission" date="2024-05" db="EMBL/GenBank/DDBJ databases">
        <authorList>
            <person name="Yi C."/>
        </authorList>
    </citation>
    <scope>NUCLEOTIDE SEQUENCE [LARGE SCALE GENOMIC DNA]</scope>
    <source>
        <strain evidence="3 4">XS13</strain>
    </source>
</reference>
<name>A0ABV0IEY7_9MICC</name>
<accession>A0ABV0IEY7</accession>
<dbReference type="EMBL" id="JBDXMX010000001">
    <property type="protein sequence ID" value="MEO9246734.1"/>
    <property type="molecule type" value="Genomic_DNA"/>
</dbReference>
<evidence type="ECO:0000256" key="1">
    <source>
        <dbReference type="SAM" id="MobiDB-lite"/>
    </source>
</evidence>
<protein>
    <submittedName>
        <fullName evidence="3">DUF2809 domain-containing protein</fullName>
    </submittedName>
</protein>
<comment type="caution">
    <text evidence="3">The sequence shown here is derived from an EMBL/GenBank/DDBJ whole genome shotgun (WGS) entry which is preliminary data.</text>
</comment>
<feature type="compositionally biased region" description="Low complexity" evidence="1">
    <location>
        <begin position="1"/>
        <end position="26"/>
    </location>
</feature>